<dbReference type="GO" id="GO:0070475">
    <property type="term" value="P:rRNA base methylation"/>
    <property type="evidence" value="ECO:0007669"/>
    <property type="project" value="TreeGrafter"/>
</dbReference>
<dbReference type="SUPFAM" id="SSF53335">
    <property type="entry name" value="S-adenosyl-L-methionine-dependent methyltransferases"/>
    <property type="match status" value="1"/>
</dbReference>
<sequence>MQCDYYDAGRCRSCSLMGQDHAEQVAGKEAQCRHLLAAHPDIEWLEPFAGAESGFRNKAKMVVSGTTRHPRIGILDADGHGIDLRRCGLITPGIAEALRVLSNLIRAARLTPYDVPTRTGELKYLLVTEAPSGELMVRFVLRSEALVPVLREHLPGLIERLPALRVASANLQPAHKAVLEGETEIPLTAQTSLTMEVNGIGLHLLPRSFFQTNTEVGAALYRQGAAWVDEVGPASVWDLYCGVGGFALHLAAGVGRAGYDDGASRAGARPGRRVRGIELSAEAVASAELTRDELGLDGVEFAAGDATAFALGAKPEELPEMVVVNPPRRGTGAELAGWLEASGIRHVLYSSCNAVTLAKDLELMPSLKPVKARVMDMFPQSNHYEVITLLTRAA</sequence>
<protein>
    <submittedName>
        <fullName evidence="6">23S rRNA m(5)U-747 methyltransferase</fullName>
    </submittedName>
</protein>
<dbReference type="EMBL" id="SHLA01000001">
    <property type="protein sequence ID" value="RZU62166.1"/>
    <property type="molecule type" value="Genomic_DNA"/>
</dbReference>
<dbReference type="InterPro" id="IPR030390">
    <property type="entry name" value="MeTrfase_TrmA_AS"/>
</dbReference>
<evidence type="ECO:0000256" key="5">
    <source>
        <dbReference type="PROSITE-ProRule" id="PRU10015"/>
    </source>
</evidence>
<evidence type="ECO:0000256" key="3">
    <source>
        <dbReference type="ARBA" id="ARBA00022691"/>
    </source>
</evidence>
<proteinExistence type="inferred from homology"/>
<feature type="binding site" evidence="4">
    <location>
        <position position="211"/>
    </location>
    <ligand>
        <name>S-adenosyl-L-methionine</name>
        <dbReference type="ChEBI" id="CHEBI:59789"/>
    </ligand>
</feature>
<dbReference type="CDD" id="cd02440">
    <property type="entry name" value="AdoMet_MTases"/>
    <property type="match status" value="1"/>
</dbReference>
<evidence type="ECO:0000313" key="7">
    <source>
        <dbReference type="Proteomes" id="UP000292685"/>
    </source>
</evidence>
<dbReference type="GO" id="GO:0070041">
    <property type="term" value="F:rRNA (uridine-C5-)-methyltransferase activity"/>
    <property type="evidence" value="ECO:0007669"/>
    <property type="project" value="TreeGrafter"/>
</dbReference>
<dbReference type="Gene3D" id="2.40.50.1070">
    <property type="match status" value="1"/>
</dbReference>
<comment type="similarity">
    <text evidence="4">Belongs to the class I-like SAM-binding methyltransferase superfamily. RNA M5U methyltransferase family.</text>
</comment>
<keyword evidence="7" id="KW-1185">Reference proteome</keyword>
<dbReference type="PANTHER" id="PTHR11061">
    <property type="entry name" value="RNA M5U METHYLTRANSFERASE"/>
    <property type="match status" value="1"/>
</dbReference>
<evidence type="ECO:0000256" key="1">
    <source>
        <dbReference type="ARBA" id="ARBA00022603"/>
    </source>
</evidence>
<dbReference type="InterPro" id="IPR029063">
    <property type="entry name" value="SAM-dependent_MTases_sf"/>
</dbReference>
<evidence type="ECO:0000256" key="4">
    <source>
        <dbReference type="PROSITE-ProRule" id="PRU01024"/>
    </source>
</evidence>
<dbReference type="RefSeq" id="WP_130450728.1">
    <property type="nucleotide sequence ID" value="NZ_SHLA01000001.1"/>
</dbReference>
<keyword evidence="2 4" id="KW-0808">Transferase</keyword>
<dbReference type="PROSITE" id="PS51687">
    <property type="entry name" value="SAM_MT_RNA_M5U"/>
    <property type="match status" value="1"/>
</dbReference>
<feature type="active site" evidence="5">
    <location>
        <position position="352"/>
    </location>
</feature>
<keyword evidence="1 4" id="KW-0489">Methyltransferase</keyword>
<accession>A0A4V2G9Y9</accession>
<dbReference type="InterPro" id="IPR010280">
    <property type="entry name" value="U5_MeTrfase_fam"/>
</dbReference>
<name>A0A4V2G9Y9_9MICC</name>
<dbReference type="InterPro" id="IPR030391">
    <property type="entry name" value="MeTrfase_TrmA_CS"/>
</dbReference>
<feature type="binding site" evidence="4">
    <location>
        <position position="325"/>
    </location>
    <ligand>
        <name>S-adenosyl-L-methionine</name>
        <dbReference type="ChEBI" id="CHEBI:59789"/>
    </ligand>
</feature>
<dbReference type="Proteomes" id="UP000292685">
    <property type="component" value="Unassembled WGS sequence"/>
</dbReference>
<feature type="active site" description="Nucleophile" evidence="4">
    <location>
        <position position="352"/>
    </location>
</feature>
<dbReference type="NCBIfam" id="NF002909">
    <property type="entry name" value="PRK03522.2-1"/>
    <property type="match status" value="1"/>
</dbReference>
<feature type="binding site" evidence="4">
    <location>
        <position position="240"/>
    </location>
    <ligand>
        <name>S-adenosyl-L-methionine</name>
        <dbReference type="ChEBI" id="CHEBI:59789"/>
    </ligand>
</feature>
<comment type="caution">
    <text evidence="6">The sequence shown here is derived from an EMBL/GenBank/DDBJ whole genome shotgun (WGS) entry which is preliminary data.</text>
</comment>
<reference evidence="6 7" key="1">
    <citation type="submission" date="2019-02" db="EMBL/GenBank/DDBJ databases">
        <title>Sequencing the genomes of 1000 actinobacteria strains.</title>
        <authorList>
            <person name="Klenk H.-P."/>
        </authorList>
    </citation>
    <scope>NUCLEOTIDE SEQUENCE [LARGE SCALE GENOMIC DNA]</scope>
    <source>
        <strain evidence="6 7">DSM 17364</strain>
    </source>
</reference>
<keyword evidence="3 4" id="KW-0949">S-adenosyl-L-methionine</keyword>
<dbReference type="PANTHER" id="PTHR11061:SF30">
    <property type="entry name" value="TRNA (URACIL(54)-C(5))-METHYLTRANSFERASE"/>
    <property type="match status" value="1"/>
</dbReference>
<organism evidence="6 7">
    <name type="scientific">Zhihengliuella halotolerans</name>
    <dbReference type="NCBI Taxonomy" id="370736"/>
    <lineage>
        <taxon>Bacteria</taxon>
        <taxon>Bacillati</taxon>
        <taxon>Actinomycetota</taxon>
        <taxon>Actinomycetes</taxon>
        <taxon>Micrococcales</taxon>
        <taxon>Micrococcaceae</taxon>
        <taxon>Zhihengliuella</taxon>
    </lineage>
</organism>
<feature type="binding site" evidence="4">
    <location>
        <position position="278"/>
    </location>
    <ligand>
        <name>S-adenosyl-L-methionine</name>
        <dbReference type="ChEBI" id="CHEBI:59789"/>
    </ligand>
</feature>
<evidence type="ECO:0000256" key="2">
    <source>
        <dbReference type="ARBA" id="ARBA00022679"/>
    </source>
</evidence>
<dbReference type="AlphaFoldDB" id="A0A4V2G9Y9"/>
<dbReference type="PROSITE" id="PS01230">
    <property type="entry name" value="TRMA_1"/>
    <property type="match status" value="1"/>
</dbReference>
<dbReference type="Gene3D" id="3.40.50.150">
    <property type="entry name" value="Vaccinia Virus protein VP39"/>
    <property type="match status" value="1"/>
</dbReference>
<dbReference type="PROSITE" id="PS01231">
    <property type="entry name" value="TRMA_2"/>
    <property type="match status" value="1"/>
</dbReference>
<dbReference type="OrthoDB" id="9804590at2"/>
<gene>
    <name evidence="6" type="ORF">EV380_1756</name>
</gene>
<evidence type="ECO:0000313" key="6">
    <source>
        <dbReference type="EMBL" id="RZU62166.1"/>
    </source>
</evidence>